<evidence type="ECO:0000256" key="2">
    <source>
        <dbReference type="ARBA" id="ARBA00011245"/>
    </source>
</evidence>
<dbReference type="Gene3D" id="2.70.98.10">
    <property type="match status" value="1"/>
</dbReference>
<feature type="domain" description="Glycosyl hydrolase family 92 N-terminal" evidence="6">
    <location>
        <begin position="308"/>
        <end position="561"/>
    </location>
</feature>
<name>A0A432CGV2_9FLAO</name>
<dbReference type="InterPro" id="IPR029411">
    <property type="entry name" value="RG-lyase_III"/>
</dbReference>
<dbReference type="SUPFAM" id="SSF48208">
    <property type="entry name" value="Six-hairpin glycosidases"/>
    <property type="match status" value="1"/>
</dbReference>
<evidence type="ECO:0000259" key="6">
    <source>
        <dbReference type="Pfam" id="PF17678"/>
    </source>
</evidence>
<dbReference type="GO" id="GO:0005975">
    <property type="term" value="P:carbohydrate metabolic process"/>
    <property type="evidence" value="ECO:0007669"/>
    <property type="project" value="InterPro"/>
</dbReference>
<dbReference type="InterPro" id="IPR005887">
    <property type="entry name" value="GH92_a_mannosidase_put"/>
</dbReference>
<dbReference type="Pfam" id="PF07971">
    <property type="entry name" value="Glyco_hydro_92"/>
    <property type="match status" value="1"/>
</dbReference>
<gene>
    <name evidence="7" type="ORF">EKL98_14680</name>
</gene>
<dbReference type="InterPro" id="IPR014718">
    <property type="entry name" value="GH-type_carb-bd"/>
</dbReference>
<dbReference type="Gene3D" id="1.20.1610.10">
    <property type="entry name" value="alpha-1,2-mannosidases domains"/>
    <property type="match status" value="1"/>
</dbReference>
<dbReference type="PANTHER" id="PTHR12143:SF39">
    <property type="entry name" value="SECRETED PROTEIN"/>
    <property type="match status" value="1"/>
</dbReference>
<dbReference type="AlphaFoldDB" id="A0A432CGV2"/>
<evidence type="ECO:0008006" key="9">
    <source>
        <dbReference type="Google" id="ProtNLM"/>
    </source>
</evidence>
<organism evidence="7 8">
    <name type="scientific">Flavobacterium bomense</name>
    <dbReference type="NCBI Taxonomy" id="2497483"/>
    <lineage>
        <taxon>Bacteria</taxon>
        <taxon>Pseudomonadati</taxon>
        <taxon>Bacteroidota</taxon>
        <taxon>Flavobacteriia</taxon>
        <taxon>Flavobacteriales</taxon>
        <taxon>Flavobacteriaceae</taxon>
        <taxon>Flavobacterium</taxon>
    </lineage>
</organism>
<dbReference type="InterPro" id="IPR008928">
    <property type="entry name" value="6-hairpin_glycosidase_sf"/>
</dbReference>
<dbReference type="Pfam" id="PF14683">
    <property type="entry name" value="CBM-like"/>
    <property type="match status" value="1"/>
</dbReference>
<reference evidence="7 8" key="1">
    <citation type="submission" date="2018-12" db="EMBL/GenBank/DDBJ databases">
        <title>Flavobacterium sp. nov., isolated from glacier ice.</title>
        <authorList>
            <person name="Liu Q."/>
            <person name="Xin Y.-H."/>
        </authorList>
    </citation>
    <scope>NUCLEOTIDE SEQUENCE [LARGE SCALE GENOMIC DNA]</scope>
    <source>
        <strain evidence="7 8">RB1N8</strain>
    </source>
</reference>
<dbReference type="GO" id="GO:0000224">
    <property type="term" value="F:peptide-N4-(N-acetyl-beta-glucosaminyl)asparagine amidase activity"/>
    <property type="evidence" value="ECO:0007669"/>
    <property type="project" value="TreeGrafter"/>
</dbReference>
<evidence type="ECO:0000259" key="4">
    <source>
        <dbReference type="Pfam" id="PF07971"/>
    </source>
</evidence>
<evidence type="ECO:0000259" key="5">
    <source>
        <dbReference type="Pfam" id="PF14683"/>
    </source>
</evidence>
<proteinExistence type="predicted"/>
<evidence type="ECO:0000313" key="7">
    <source>
        <dbReference type="EMBL" id="RTZ01753.1"/>
    </source>
</evidence>
<dbReference type="InterPro" id="IPR012939">
    <property type="entry name" value="Glyco_hydro_92"/>
</dbReference>
<sequence>MQNLTYLLLLFFLIPEFKKESTETKTLWQIGTKNNKADEFALKSGAYQDFLKKDFGWEDRYYLIGVSKPEKDWPYIIPGPQDKWGGTGGTSGIRTNVMTILFGMDTLPKQGKYKLIVTVLETSEKLESLLKITVNSKSWKYKLKTGTGDISLKKEPNTRNSQIISIDIDSEIITTHGNEIQVGIIEGSWLIFDEIRLEGPAAASISKTHQAAFIRKVKAADYELKNKMIQPLLIDVEHLNGTPELTVKLDDSLIFKQKTEQGRYLFEAPMPAVLSTQKSNYSIALDGKIIENGTIIRSPQIEASIANYVDTRIGTAHSRWMIAPGPWMPFSMVKLSPDNQNDGWQSGYEPSFESIGTFSHIHEWTMAGLGMMPTSGELKTDIGDQSVDLINPIVLDNNTKPALSGYRSRIDKASEKTPLGYYSVKLTDYNILAELTATNRCGFQRYTYPKGAKARVMIDLQIPSEYKYLVQNAEIRQINNRRIEGFSKQLSADAWSGGVDQEYTIYFVIEFDQDINKFGGWENELVSKNRSIKGTNLSKVGAYVEFDTRENQIIQTRSAISYVDIEGARGNLKTEISDPFKWNFEEIRQAQVDSWNKILNRVEISSNDKREKTRFYTNLYRSYCRNTYSDSDGRWVDATEKIQKFSDTDALALGCDAFWNTFWNLNQVWNLITPEWSSRWVKSQLAMFDANGWLAKGPAGMEYIPVMVAEHEIPLLVGAYQMGIRDYDTEKLFAAVKKMQTTLPQKIGGGYAGNEDLAPYLKYGYVPSDKGRFSNSLEYSFDDWTVGQLALALGKKQDYEIFNDRGNWWRNVIEPKSGYAQLRNSEGIWQSDFDPFKSGANHHYVEGNAWQLSFFVPQNIPALANAIGKDRFIERLNWGFEQSEPWRYNAPGDQYWDFPVVQGNQQSMHFAFLFNWVDQPWKTQKWSRSILDRYYGFDISNAYLGDEDQGQMSAWFIMAALGLFQTDGGTRLDPIYEIGSPLFEKVTIDLGQKYDRGKKFTIEAKETSRKNIYVQSANLNGKVLNSFQFPVSELLKGGKLSLIMGPEPNKKWGTK</sequence>
<dbReference type="InterPro" id="IPR041371">
    <property type="entry name" value="GH92_N"/>
</dbReference>
<evidence type="ECO:0000256" key="1">
    <source>
        <dbReference type="ARBA" id="ARBA00001913"/>
    </source>
</evidence>
<dbReference type="GO" id="GO:0030246">
    <property type="term" value="F:carbohydrate binding"/>
    <property type="evidence" value="ECO:0007669"/>
    <property type="project" value="InterPro"/>
</dbReference>
<keyword evidence="3" id="KW-0106">Calcium</keyword>
<dbReference type="GO" id="GO:0006516">
    <property type="term" value="P:glycoprotein catabolic process"/>
    <property type="evidence" value="ECO:0007669"/>
    <property type="project" value="TreeGrafter"/>
</dbReference>
<dbReference type="FunFam" id="3.30.2080.10:FF:000001">
    <property type="entry name" value="Alpha-1,2-mannosidase subfamily"/>
    <property type="match status" value="1"/>
</dbReference>
<evidence type="ECO:0000313" key="8">
    <source>
        <dbReference type="Proteomes" id="UP000280825"/>
    </source>
</evidence>
<dbReference type="SUPFAM" id="SSF49785">
    <property type="entry name" value="Galactose-binding domain-like"/>
    <property type="match status" value="1"/>
</dbReference>
<dbReference type="Pfam" id="PF17678">
    <property type="entry name" value="Glyco_hydro_92N"/>
    <property type="match status" value="1"/>
</dbReference>
<dbReference type="InterPro" id="IPR008979">
    <property type="entry name" value="Galactose-bd-like_sf"/>
</dbReference>
<comment type="caution">
    <text evidence="7">The sequence shown here is derived from an EMBL/GenBank/DDBJ whole genome shotgun (WGS) entry which is preliminary data.</text>
</comment>
<dbReference type="RefSeq" id="WP_126562995.1">
    <property type="nucleotide sequence ID" value="NZ_RYDJ01000023.1"/>
</dbReference>
<accession>A0A432CGV2</accession>
<feature type="domain" description="Glycosyl hydrolase family 92" evidence="4">
    <location>
        <begin position="567"/>
        <end position="1046"/>
    </location>
</feature>
<dbReference type="InterPro" id="IPR050883">
    <property type="entry name" value="PNGase"/>
</dbReference>
<keyword evidence="8" id="KW-1185">Reference proteome</keyword>
<dbReference type="Gene3D" id="3.30.2080.10">
    <property type="entry name" value="GH92 mannosidase domain"/>
    <property type="match status" value="1"/>
</dbReference>
<protein>
    <recommendedName>
        <fullName evidence="9">Glycoside hydrolase family 92 protein</fullName>
    </recommendedName>
</protein>
<comment type="cofactor">
    <cofactor evidence="1">
        <name>Ca(2+)</name>
        <dbReference type="ChEBI" id="CHEBI:29108"/>
    </cofactor>
</comment>
<feature type="domain" description="Rhamnogalacturonan lyase" evidence="5">
    <location>
        <begin position="26"/>
        <end position="197"/>
    </location>
</feature>
<dbReference type="NCBIfam" id="TIGR01180">
    <property type="entry name" value="aman2_put"/>
    <property type="match status" value="1"/>
</dbReference>
<dbReference type="EMBL" id="RYDJ01000023">
    <property type="protein sequence ID" value="RTZ01753.1"/>
    <property type="molecule type" value="Genomic_DNA"/>
</dbReference>
<comment type="subunit">
    <text evidence="2">Monomer.</text>
</comment>
<dbReference type="Proteomes" id="UP000280825">
    <property type="component" value="Unassembled WGS sequence"/>
</dbReference>
<dbReference type="Gene3D" id="1.20.1050.60">
    <property type="entry name" value="alpha-1,2-mannosidase"/>
    <property type="match status" value="1"/>
</dbReference>
<dbReference type="PANTHER" id="PTHR12143">
    <property type="entry name" value="PEPTIDE N-GLYCANASE PNGASE -RELATED"/>
    <property type="match status" value="1"/>
</dbReference>
<evidence type="ECO:0000256" key="3">
    <source>
        <dbReference type="ARBA" id="ARBA00022837"/>
    </source>
</evidence>
<dbReference type="GO" id="GO:0005829">
    <property type="term" value="C:cytosol"/>
    <property type="evidence" value="ECO:0007669"/>
    <property type="project" value="TreeGrafter"/>
</dbReference>